<dbReference type="Gene3D" id="3.90.550.10">
    <property type="entry name" value="Spore Coat Polysaccharide Biosynthesis Protein SpsA, Chain A"/>
    <property type="match status" value="1"/>
</dbReference>
<reference evidence="2" key="1">
    <citation type="submission" date="2020-03" db="EMBL/GenBank/DDBJ databases">
        <title>Spirochaetal bacteria isolated from arthropods constitute a novel genus Entomospira genus novum within the order Spirochaetales.</title>
        <authorList>
            <person name="Grana-Miraglia L."/>
            <person name="Sikutova S."/>
            <person name="Fingerle V."/>
            <person name="Sing A."/>
            <person name="Castillo-Ramirez S."/>
            <person name="Margos G."/>
            <person name="Rudolf I."/>
        </authorList>
    </citation>
    <scope>NUCLEOTIDE SEQUENCE</scope>
    <source>
        <strain evidence="2">BR208</strain>
    </source>
</reference>
<evidence type="ECO:0000313" key="2">
    <source>
        <dbReference type="EMBL" id="NIZ46635.1"/>
    </source>
</evidence>
<proteinExistence type="predicted"/>
<dbReference type="InterPro" id="IPR050486">
    <property type="entry name" value="Mannose-1P_guanyltransferase"/>
</dbReference>
<evidence type="ECO:0000313" key="3">
    <source>
        <dbReference type="Proteomes" id="UP000752013"/>
    </source>
</evidence>
<dbReference type="RefSeq" id="WP_167703089.1">
    <property type="nucleotide sequence ID" value="NZ_CP118168.1"/>
</dbReference>
<dbReference type="EMBL" id="JAATLK010000001">
    <property type="protein sequence ID" value="NIZ46635.1"/>
    <property type="molecule type" value="Genomic_DNA"/>
</dbReference>
<dbReference type="Pfam" id="PF00483">
    <property type="entry name" value="NTP_transferase"/>
    <property type="match status" value="1"/>
</dbReference>
<dbReference type="Proteomes" id="UP000752013">
    <property type="component" value="Unassembled WGS sequence"/>
</dbReference>
<comment type="caution">
    <text evidence="2">The sequence shown here is derived from an EMBL/GenBank/DDBJ whole genome shotgun (WGS) entry which is preliminary data.</text>
</comment>
<name>A0A968KSJ7_9SPIO</name>
<sequence>MTNSNPFEVLVLSGGKARRLSAERKIINKADFPELTDYWNQEGPKGLTLLNIHNSRIPLLDLHMQPYMHNSNITNITLGLGFASEMIIAYYQDKKMPVPISFTTEANPAGTIAPLLKMYELGHLANTPLLLANGDNLLQFDIDMAIQHAYQYATMLQDPEKGFVLNILTTVPHKESSAYGVVDYDPLTHNIYQFLEKQAVTSNPFFIENNQAFSYINSGFSIIFYPKNLIEHFVDDTIFRTMRSLENLELEYKKHETIVKYETLYAQIAQAGRLFGEPIKGFWADSGTEDQIQRIEAYYRRKESK</sequence>
<dbReference type="SUPFAM" id="SSF53448">
    <property type="entry name" value="Nucleotide-diphospho-sugar transferases"/>
    <property type="match status" value="1"/>
</dbReference>
<dbReference type="AlphaFoldDB" id="A0A968KSJ7"/>
<keyword evidence="3" id="KW-1185">Reference proteome</keyword>
<evidence type="ECO:0000259" key="1">
    <source>
        <dbReference type="Pfam" id="PF00483"/>
    </source>
</evidence>
<dbReference type="PANTHER" id="PTHR22572">
    <property type="entry name" value="SUGAR-1-PHOSPHATE GUANYL TRANSFERASE"/>
    <property type="match status" value="1"/>
</dbReference>
<feature type="domain" description="Nucleotidyl transferase" evidence="1">
    <location>
        <begin position="50"/>
        <end position="294"/>
    </location>
</feature>
<protein>
    <submittedName>
        <fullName evidence="2">NDP-sugar synthase</fullName>
    </submittedName>
</protein>
<organism evidence="2 3">
    <name type="scientific">Entomospira nematocerorum</name>
    <dbReference type="NCBI Taxonomy" id="2719987"/>
    <lineage>
        <taxon>Bacteria</taxon>
        <taxon>Pseudomonadati</taxon>
        <taxon>Spirochaetota</taxon>
        <taxon>Spirochaetia</taxon>
        <taxon>Spirochaetales</taxon>
        <taxon>Spirochaetaceae</taxon>
        <taxon>Entomospira</taxon>
    </lineage>
</organism>
<dbReference type="InterPro" id="IPR029044">
    <property type="entry name" value="Nucleotide-diphossugar_trans"/>
</dbReference>
<accession>A0A968KSJ7</accession>
<gene>
    <name evidence="2" type="ORF">HCT46_01665</name>
</gene>
<dbReference type="InterPro" id="IPR005835">
    <property type="entry name" value="NTP_transferase_dom"/>
</dbReference>